<evidence type="ECO:0000313" key="9">
    <source>
        <dbReference type="EMBL" id="BBD71645.1"/>
    </source>
</evidence>
<proteinExistence type="inferred from homology"/>
<comment type="similarity">
    <text evidence="7">Belongs to the RNA polymerase beta' chain family.</text>
</comment>
<dbReference type="EMBL" id="AP018553">
    <property type="protein sequence ID" value="BBD71645.1"/>
    <property type="molecule type" value="Genomic_DNA"/>
</dbReference>
<keyword evidence="3 7" id="KW-0808">Transferase</keyword>
<evidence type="ECO:0000256" key="3">
    <source>
        <dbReference type="ARBA" id="ARBA00022679"/>
    </source>
</evidence>
<dbReference type="GO" id="GO:0006351">
    <property type="term" value="P:DNA-templated transcription"/>
    <property type="evidence" value="ECO:0007669"/>
    <property type="project" value="InterPro"/>
</dbReference>
<dbReference type="InterPro" id="IPR044893">
    <property type="entry name" value="RNA_pol_Rpb1_clamp_domain"/>
</dbReference>
<dbReference type="GO" id="GO:0003899">
    <property type="term" value="F:DNA-directed RNA polymerase activity"/>
    <property type="evidence" value="ECO:0007669"/>
    <property type="project" value="UniProtKB-EC"/>
</dbReference>
<evidence type="ECO:0000256" key="1">
    <source>
        <dbReference type="ARBA" id="ARBA00022478"/>
    </source>
</evidence>
<evidence type="ECO:0000256" key="7">
    <source>
        <dbReference type="RuleBase" id="RU004279"/>
    </source>
</evidence>
<dbReference type="AlphaFoldDB" id="A0A348B0E3"/>
<comment type="catalytic activity">
    <reaction evidence="7">
        <text>RNA(n) + a ribonucleoside 5'-triphosphate = RNA(n+1) + diphosphate</text>
        <dbReference type="Rhea" id="RHEA:21248"/>
        <dbReference type="Rhea" id="RHEA-COMP:14527"/>
        <dbReference type="Rhea" id="RHEA-COMP:17342"/>
        <dbReference type="ChEBI" id="CHEBI:33019"/>
        <dbReference type="ChEBI" id="CHEBI:61557"/>
        <dbReference type="ChEBI" id="CHEBI:140395"/>
        <dbReference type="EC" id="2.7.7.6"/>
    </reaction>
</comment>
<dbReference type="PANTHER" id="PTHR19376:SF32">
    <property type="entry name" value="DNA-DIRECTED RNA POLYMERASE III SUBUNIT RPC1"/>
    <property type="match status" value="1"/>
</dbReference>
<dbReference type="Pfam" id="PF04997">
    <property type="entry name" value="RNA_pol_Rpb1_1"/>
    <property type="match status" value="1"/>
</dbReference>
<protein>
    <recommendedName>
        <fullName evidence="7">DNA-directed RNA polymerase subunit</fullName>
        <ecNumber evidence="7">2.7.7.6</ecNumber>
    </recommendedName>
</protein>
<keyword evidence="4 7" id="KW-0548">Nucleotidyltransferase</keyword>
<dbReference type="Proteomes" id="UP000276741">
    <property type="component" value="Chromosome"/>
</dbReference>
<dbReference type="Gene3D" id="4.10.860.120">
    <property type="entry name" value="RNA polymerase II, clamp domain"/>
    <property type="match status" value="2"/>
</dbReference>
<keyword evidence="1 7" id="KW-0240">DNA-directed RNA polymerase</keyword>
<reference evidence="10" key="1">
    <citation type="submission" date="2018-04" db="EMBL/GenBank/DDBJ databases">
        <title>Complete genome sequence of Sulfodiicoccus acidiphilus strain HS-1.</title>
        <authorList>
            <person name="Sakai H.D."/>
            <person name="Kurosawa N."/>
        </authorList>
    </citation>
    <scope>NUCLEOTIDE SEQUENCE [LARGE SCALE GENOMIC DNA]</scope>
    <source>
        <strain evidence="10">HS-1</strain>
    </source>
</reference>
<evidence type="ECO:0000313" key="10">
    <source>
        <dbReference type="Proteomes" id="UP000276741"/>
    </source>
</evidence>
<accession>A0A348B0E3</accession>
<dbReference type="InterPro" id="IPR007080">
    <property type="entry name" value="RNA_pol_Rpb1_1"/>
</dbReference>
<comment type="function">
    <text evidence="7">DNA-dependent RNA polymerase catalyzes the transcription of DNA into RNA using the four ribonucleoside triphosphates as substrates.</text>
</comment>
<organism evidence="9 10">
    <name type="scientific">Sulfodiicoccus acidiphilus</name>
    <dbReference type="NCBI Taxonomy" id="1670455"/>
    <lineage>
        <taxon>Archaea</taxon>
        <taxon>Thermoproteota</taxon>
        <taxon>Thermoprotei</taxon>
        <taxon>Sulfolobales</taxon>
        <taxon>Sulfolobaceae</taxon>
        <taxon>Sulfodiicoccus</taxon>
    </lineage>
</organism>
<gene>
    <name evidence="9" type="ORF">HS1genome_0034</name>
</gene>
<dbReference type="GO" id="GO:0000428">
    <property type="term" value="C:DNA-directed RNA polymerase complex"/>
    <property type="evidence" value="ECO:0007669"/>
    <property type="project" value="UniProtKB-KW"/>
</dbReference>
<evidence type="ECO:0000259" key="8">
    <source>
        <dbReference type="SMART" id="SM00663"/>
    </source>
</evidence>
<dbReference type="KEGG" id="sacd:HS1genome_0034"/>
<dbReference type="GO" id="GO:0003677">
    <property type="term" value="F:DNA binding"/>
    <property type="evidence" value="ECO:0007669"/>
    <property type="project" value="UniProtKB-KW"/>
</dbReference>
<sequence>MEDKVIKGVNFGILSPDEIRKISVTAIITSEVYDEDGTPIEGGVMDPRLGVIEPGQKCPTCGNQLGQCPGHFGHIELVRPVVHIGFVKHINELLSATCRKCGRLKLPEEEIDRYLRIYRAIQSRWPSAAKRLVDYVKKTAGKNTTCPHCGTEQLKIKLEKPLTFYEEGKEGITKLTPSDIRERLERIPDKDVEAMGLNPKTSRPELMVLTVLPVPPVTMRPSIMIESGIRAEDDLTHKLVDIIRINERLKESLDAGAPQLIIEDLWDLLQYHISTYFDNEIPGLPPLNIDQEGL</sequence>
<keyword evidence="10" id="KW-1185">Reference proteome</keyword>
<evidence type="ECO:0000256" key="5">
    <source>
        <dbReference type="ARBA" id="ARBA00023125"/>
    </source>
</evidence>
<feature type="domain" description="RNA polymerase N-terminal" evidence="8">
    <location>
        <begin position="205"/>
        <end position="294"/>
    </location>
</feature>
<keyword evidence="5" id="KW-0238">DNA-binding</keyword>
<dbReference type="InterPro" id="IPR006592">
    <property type="entry name" value="RNA_pol_N"/>
</dbReference>
<evidence type="ECO:0000256" key="4">
    <source>
        <dbReference type="ARBA" id="ARBA00022695"/>
    </source>
</evidence>
<dbReference type="EC" id="2.7.7.6" evidence="7"/>
<name>A0A348B0E3_9CREN</name>
<dbReference type="SUPFAM" id="SSF64484">
    <property type="entry name" value="beta and beta-prime subunits of DNA dependent RNA-polymerase"/>
    <property type="match status" value="1"/>
</dbReference>
<evidence type="ECO:0000256" key="6">
    <source>
        <dbReference type="ARBA" id="ARBA00023163"/>
    </source>
</evidence>
<dbReference type="PANTHER" id="PTHR19376">
    <property type="entry name" value="DNA-DIRECTED RNA POLYMERASE"/>
    <property type="match status" value="1"/>
</dbReference>
<dbReference type="InterPro" id="IPR045867">
    <property type="entry name" value="DNA-dir_RpoC_beta_prime"/>
</dbReference>
<keyword evidence="2" id="KW-0963">Cytoplasm</keyword>
<keyword evidence="6 7" id="KW-0804">Transcription</keyword>
<evidence type="ECO:0000256" key="2">
    <source>
        <dbReference type="ARBA" id="ARBA00022490"/>
    </source>
</evidence>
<dbReference type="SMART" id="SM00663">
    <property type="entry name" value="RPOLA_N"/>
    <property type="match status" value="1"/>
</dbReference>